<name>A0AAV3P717_LITER</name>
<feature type="compositionally biased region" description="Low complexity" evidence="1">
    <location>
        <begin position="1"/>
        <end position="15"/>
    </location>
</feature>
<dbReference type="Proteomes" id="UP001454036">
    <property type="component" value="Unassembled WGS sequence"/>
</dbReference>
<gene>
    <name evidence="2" type="ORF">LIER_06431</name>
</gene>
<dbReference type="EMBL" id="BAABME010000938">
    <property type="protein sequence ID" value="GAA0146496.1"/>
    <property type="molecule type" value="Genomic_DNA"/>
</dbReference>
<evidence type="ECO:0000256" key="1">
    <source>
        <dbReference type="SAM" id="MobiDB-lite"/>
    </source>
</evidence>
<sequence length="76" mass="8145">MDAKVQGGNDVVGGDSDVDNHDDVVGCSEAQDVDESYRVDVGVDELNDDGLEMDGVYDDFFNDEGPNLAHGACYDE</sequence>
<accession>A0AAV3P717</accession>
<feature type="region of interest" description="Disordered" evidence="1">
    <location>
        <begin position="1"/>
        <end position="36"/>
    </location>
</feature>
<evidence type="ECO:0000313" key="3">
    <source>
        <dbReference type="Proteomes" id="UP001454036"/>
    </source>
</evidence>
<proteinExistence type="predicted"/>
<evidence type="ECO:0000313" key="2">
    <source>
        <dbReference type="EMBL" id="GAA0146496.1"/>
    </source>
</evidence>
<protein>
    <submittedName>
        <fullName evidence="2">Uncharacterized protein</fullName>
    </submittedName>
</protein>
<reference evidence="2 3" key="1">
    <citation type="submission" date="2024-01" db="EMBL/GenBank/DDBJ databases">
        <title>The complete chloroplast genome sequence of Lithospermum erythrorhizon: insights into the phylogenetic relationship among Boraginaceae species and the maternal lineages of purple gromwells.</title>
        <authorList>
            <person name="Okada T."/>
            <person name="Watanabe K."/>
        </authorList>
    </citation>
    <scope>NUCLEOTIDE SEQUENCE [LARGE SCALE GENOMIC DNA]</scope>
</reference>
<dbReference type="AlphaFoldDB" id="A0AAV3P717"/>
<organism evidence="2 3">
    <name type="scientific">Lithospermum erythrorhizon</name>
    <name type="common">Purple gromwell</name>
    <name type="synonym">Lithospermum officinale var. erythrorhizon</name>
    <dbReference type="NCBI Taxonomy" id="34254"/>
    <lineage>
        <taxon>Eukaryota</taxon>
        <taxon>Viridiplantae</taxon>
        <taxon>Streptophyta</taxon>
        <taxon>Embryophyta</taxon>
        <taxon>Tracheophyta</taxon>
        <taxon>Spermatophyta</taxon>
        <taxon>Magnoliopsida</taxon>
        <taxon>eudicotyledons</taxon>
        <taxon>Gunneridae</taxon>
        <taxon>Pentapetalae</taxon>
        <taxon>asterids</taxon>
        <taxon>lamiids</taxon>
        <taxon>Boraginales</taxon>
        <taxon>Boraginaceae</taxon>
        <taxon>Boraginoideae</taxon>
        <taxon>Lithospermeae</taxon>
        <taxon>Lithospermum</taxon>
    </lineage>
</organism>
<comment type="caution">
    <text evidence="2">The sequence shown here is derived from an EMBL/GenBank/DDBJ whole genome shotgun (WGS) entry which is preliminary data.</text>
</comment>
<keyword evidence="3" id="KW-1185">Reference proteome</keyword>